<dbReference type="Proteomes" id="UP000053766">
    <property type="component" value="Unassembled WGS sequence"/>
</dbReference>
<evidence type="ECO:0000256" key="9">
    <source>
        <dbReference type="HAMAP-Rule" id="MF_03115"/>
    </source>
</evidence>
<comment type="similarity">
    <text evidence="2 9">Belongs to the anamorsin family.</text>
</comment>
<evidence type="ECO:0000256" key="2">
    <source>
        <dbReference type="ARBA" id="ARBA00008169"/>
    </source>
</evidence>
<dbReference type="GO" id="GO:0051537">
    <property type="term" value="F:2 iron, 2 sulfur cluster binding"/>
    <property type="evidence" value="ECO:0007669"/>
    <property type="project" value="UniProtKB-UniRule"/>
</dbReference>
<keyword evidence="6 9" id="KW-0408">Iron</keyword>
<keyword evidence="4 9" id="KW-0963">Cytoplasm</keyword>
<feature type="domain" description="Anamorsin C-terminal" evidence="10">
    <location>
        <begin position="170"/>
        <end position="200"/>
    </location>
</feature>
<evidence type="ECO:0000313" key="12">
    <source>
        <dbReference type="Proteomes" id="UP000053766"/>
    </source>
</evidence>
<dbReference type="PANTHER" id="PTHR13273:SF14">
    <property type="entry name" value="ANAMORSIN"/>
    <property type="match status" value="1"/>
</dbReference>
<dbReference type="GO" id="GO:0046872">
    <property type="term" value="F:metal ion binding"/>
    <property type="evidence" value="ECO:0007669"/>
    <property type="project" value="UniProtKB-KW"/>
</dbReference>
<feature type="binding site" evidence="9">
    <location>
        <position position="211"/>
    </location>
    <ligand>
        <name>[4Fe-4S] cluster</name>
        <dbReference type="ChEBI" id="CHEBI:49883"/>
    </ligand>
</feature>
<evidence type="ECO:0000313" key="11">
    <source>
        <dbReference type="EMBL" id="KJH50761.1"/>
    </source>
</evidence>
<feature type="binding site" evidence="9">
    <location>
        <position position="219"/>
    </location>
    <ligand>
        <name>[4Fe-4S] cluster</name>
        <dbReference type="ChEBI" id="CHEBI:49883"/>
    </ligand>
</feature>
<keyword evidence="9" id="KW-0001">2Fe-2S</keyword>
<name>A0A0D8Y865_DICVI</name>
<feature type="binding site" evidence="9">
    <location>
        <position position="222"/>
    </location>
    <ligand>
        <name>[4Fe-4S] cluster</name>
        <dbReference type="ChEBI" id="CHEBI:49883"/>
    </ligand>
</feature>
<evidence type="ECO:0000256" key="5">
    <source>
        <dbReference type="ARBA" id="ARBA00022723"/>
    </source>
</evidence>
<dbReference type="GO" id="GO:0051539">
    <property type="term" value="F:4 iron, 4 sulfur cluster binding"/>
    <property type="evidence" value="ECO:0007669"/>
    <property type="project" value="UniProtKB-KW"/>
</dbReference>
<comment type="subunit">
    <text evidence="9">Monomer.</text>
</comment>
<dbReference type="GO" id="GO:0005758">
    <property type="term" value="C:mitochondrial intermembrane space"/>
    <property type="evidence" value="ECO:0007669"/>
    <property type="project" value="UniProtKB-SubCell"/>
</dbReference>
<dbReference type="GO" id="GO:0016226">
    <property type="term" value="P:iron-sulfur cluster assembly"/>
    <property type="evidence" value="ECO:0007669"/>
    <property type="project" value="UniProtKB-UniRule"/>
</dbReference>
<feature type="binding site" evidence="9">
    <location>
        <position position="184"/>
    </location>
    <ligand>
        <name>[2Fe-2S] cluster</name>
        <dbReference type="ChEBI" id="CHEBI:190135"/>
    </ligand>
</feature>
<dbReference type="STRING" id="29172.A0A0D8Y865"/>
<sequence length="244" mass="26673">MDFLFQEIPSSAAVLLLIEDDSYIKYSMEERSHFAIFDMATHSSVSGKGMDKTNYYDYVCLSVASDTVLKIFCATAYSAVKVGGTIIVWSPGISSAIVSRKMRTAGFIVGEGSNQNGTKITGTKPSFDRMSMAITIKPKGKDIVDNDIIDEDTLLEPEDFVKPDGNTLRVDCGENGVTNKRRACKNCTCGLAERLETEKMSLPRRSGCGNCSLGDAFRCSTCPYLGMPPFKPGEKVKLDTVDDF</sequence>
<dbReference type="InterPro" id="IPR046408">
    <property type="entry name" value="CIAPIN1"/>
</dbReference>
<feature type="binding site" evidence="9">
    <location>
        <position position="187"/>
    </location>
    <ligand>
        <name>[2Fe-2S] cluster</name>
        <dbReference type="ChEBI" id="CHEBI:190135"/>
    </ligand>
</feature>
<feature type="short sequence motif" description="Cx2C motif 2" evidence="9">
    <location>
        <begin position="219"/>
        <end position="222"/>
    </location>
</feature>
<gene>
    <name evidence="11" type="ORF">DICVIV_03108</name>
</gene>
<evidence type="ECO:0000256" key="6">
    <source>
        <dbReference type="ARBA" id="ARBA00023004"/>
    </source>
</evidence>
<evidence type="ECO:0000256" key="4">
    <source>
        <dbReference type="ARBA" id="ARBA00022490"/>
    </source>
</evidence>
<feature type="region of interest" description="Fe-S binding site B" evidence="9">
    <location>
        <begin position="208"/>
        <end position="222"/>
    </location>
</feature>
<comment type="domain">
    <text evidence="9">The N-terminal domain has structural similarity with S-adenosyl-L-methionine-dependent methyltransferases, but does not bind S-adenosyl-L-methionine. It is required for correct assembly of the 2 Fe-S clusters.</text>
</comment>
<comment type="cofactor">
    <cofactor evidence="1 9">
        <name>[4Fe-4S] cluster</name>
        <dbReference type="ChEBI" id="CHEBI:49883"/>
    </cofactor>
</comment>
<proteinExistence type="inferred from homology"/>
<comment type="domain">
    <text evidence="9">The twin Cx2C motifs are involved in the recognition by the mitochondrial MIA40-ERV1 disulfide relay system. The formation of 2 disulfide bonds in the Cx2C motifs through dithiol/disulfide exchange reactions effectively traps the protein in the mitochondrial intermembrane space.</text>
</comment>
<keyword evidence="3 9" id="KW-0004">4Fe-4S</keyword>
<organism evidence="11 12">
    <name type="scientific">Dictyocaulus viviparus</name>
    <name type="common">Bovine lungworm</name>
    <dbReference type="NCBI Taxonomy" id="29172"/>
    <lineage>
        <taxon>Eukaryota</taxon>
        <taxon>Metazoa</taxon>
        <taxon>Ecdysozoa</taxon>
        <taxon>Nematoda</taxon>
        <taxon>Chromadorea</taxon>
        <taxon>Rhabditida</taxon>
        <taxon>Rhabditina</taxon>
        <taxon>Rhabditomorpha</taxon>
        <taxon>Strongyloidea</taxon>
        <taxon>Metastrongylidae</taxon>
        <taxon>Dictyocaulus</taxon>
    </lineage>
</organism>
<dbReference type="PANTHER" id="PTHR13273">
    <property type="entry name" value="ANAMORSIN"/>
    <property type="match status" value="1"/>
</dbReference>
<keyword evidence="12" id="KW-1185">Reference proteome</keyword>
<keyword evidence="5 9" id="KW-0479">Metal-binding</keyword>
<evidence type="ECO:0000259" key="10">
    <source>
        <dbReference type="Pfam" id="PF05093"/>
    </source>
</evidence>
<evidence type="ECO:0000256" key="1">
    <source>
        <dbReference type="ARBA" id="ARBA00001966"/>
    </source>
</evidence>
<comment type="domain">
    <text evidence="9">The C-terminal domain binds 2 Fe-S clusters but is otherwise mostly in an intrinsically disordered conformation.</text>
</comment>
<dbReference type="GO" id="GO:0009055">
    <property type="term" value="F:electron transfer activity"/>
    <property type="evidence" value="ECO:0007669"/>
    <property type="project" value="UniProtKB-UniRule"/>
</dbReference>
<comment type="subcellular location">
    <subcellularLocation>
        <location evidence="9">Cytoplasm</location>
    </subcellularLocation>
    <subcellularLocation>
        <location evidence="9">Mitochondrion intermembrane space</location>
    </subcellularLocation>
</comment>
<reference evidence="11 12" key="1">
    <citation type="submission" date="2013-11" db="EMBL/GenBank/DDBJ databases">
        <title>Draft genome of the bovine lungworm Dictyocaulus viviparus.</title>
        <authorList>
            <person name="Mitreva M."/>
        </authorList>
    </citation>
    <scope>NUCLEOTIDE SEQUENCE [LARGE SCALE GENOMIC DNA]</scope>
    <source>
        <strain evidence="11 12">HannoverDv2000</strain>
    </source>
</reference>
<feature type="binding site" evidence="9">
    <location>
        <position position="208"/>
    </location>
    <ligand>
        <name>[4Fe-4S] cluster</name>
        <dbReference type="ChEBI" id="CHEBI:49883"/>
    </ligand>
</feature>
<evidence type="ECO:0000256" key="7">
    <source>
        <dbReference type="ARBA" id="ARBA00023014"/>
    </source>
</evidence>
<dbReference type="OrthoDB" id="311633at2759"/>
<comment type="cofactor">
    <cofactor evidence="9">
        <name>[2Fe-2S] cluster</name>
        <dbReference type="ChEBI" id="CHEBI:190135"/>
    </cofactor>
</comment>
<feature type="domain" description="Anamorsin C-terminal" evidence="10">
    <location>
        <begin position="205"/>
        <end position="238"/>
    </location>
</feature>
<dbReference type="EMBL" id="KN716198">
    <property type="protein sequence ID" value="KJH50761.1"/>
    <property type="molecule type" value="Genomic_DNA"/>
</dbReference>
<keyword evidence="7 9" id="KW-0411">Iron-sulfur</keyword>
<comment type="caution">
    <text evidence="9">Lacks conserved residue(s) required for the propagation of feature annotation.</text>
</comment>
<feature type="binding site" evidence="9">
    <location>
        <position position="172"/>
    </location>
    <ligand>
        <name>[2Fe-2S] cluster</name>
        <dbReference type="ChEBI" id="CHEBI:190135"/>
    </ligand>
</feature>
<evidence type="ECO:0000256" key="8">
    <source>
        <dbReference type="ARBA" id="ARBA00023128"/>
    </source>
</evidence>
<dbReference type="InterPro" id="IPR007785">
    <property type="entry name" value="Anamorsin"/>
</dbReference>
<feature type="binding site" evidence="9">
    <location>
        <position position="189"/>
    </location>
    <ligand>
        <name>[2Fe-2S] cluster</name>
        <dbReference type="ChEBI" id="CHEBI:190135"/>
    </ligand>
</feature>
<reference evidence="12" key="2">
    <citation type="journal article" date="2016" name="Sci. Rep.">
        <title>Dictyocaulus viviparus genome, variome and transcriptome elucidate lungworm biology and support future intervention.</title>
        <authorList>
            <person name="McNulty S.N."/>
            <person name="Strube C."/>
            <person name="Rosa B.A."/>
            <person name="Martin J.C."/>
            <person name="Tyagi R."/>
            <person name="Choi Y.J."/>
            <person name="Wang Q."/>
            <person name="Hallsworth Pepin K."/>
            <person name="Zhang X."/>
            <person name="Ozersky P."/>
            <person name="Wilson R.K."/>
            <person name="Sternberg P.W."/>
            <person name="Gasser R.B."/>
            <person name="Mitreva M."/>
        </authorList>
    </citation>
    <scope>NUCLEOTIDE SEQUENCE [LARGE SCALE GENOMIC DNA]</scope>
    <source>
        <strain evidence="12">HannoverDv2000</strain>
    </source>
</reference>
<feature type="short sequence motif" description="Cx2C motif 1" evidence="9">
    <location>
        <begin position="208"/>
        <end position="211"/>
    </location>
</feature>
<dbReference type="Pfam" id="PF05093">
    <property type="entry name" value="CIAPIN1"/>
    <property type="match status" value="2"/>
</dbReference>
<evidence type="ECO:0000256" key="3">
    <source>
        <dbReference type="ARBA" id="ARBA00022485"/>
    </source>
</evidence>
<accession>A0A0D8Y865</accession>
<dbReference type="AlphaFoldDB" id="A0A0D8Y865"/>
<comment type="function">
    <text evidence="9">Component of the cytosolic iron-sulfur (Fe-S) protein assembly (CIA) machinery. Required for the maturation of extramitochondrial Fe-S proteins. Part of an electron transfer chain functioning in an early step of cytosolic Fe-S biogenesis, facilitating the de novo assembly of a [4Fe-4S] cluster on the cytosolic Fe-S scaffold complex. Electrons are transferred from NADPH via a FAD- and FMN-containing diflavin oxidoreductase. Together with the diflavin oxidoreductase, also required for the assembly of the diferric tyrosyl radical cofactor of ribonucleotide reductase (RNR), probably by providing electrons for reduction during radical cofactor maturation in the catalytic small subunit.</text>
</comment>
<keyword evidence="8 9" id="KW-0496">Mitochondrion</keyword>
<dbReference type="HAMAP" id="MF_03115">
    <property type="entry name" value="Anamorsin"/>
    <property type="match status" value="1"/>
</dbReference>
<protein>
    <recommendedName>
        <fullName evidence="9">Anamorsin homolog</fullName>
    </recommendedName>
    <alternativeName>
        <fullName evidence="9">Fe-S cluster assembly protein DRE2 homolog</fullName>
    </alternativeName>
</protein>